<name>L9L5Y8_TUPCH</name>
<evidence type="ECO:0000256" key="5">
    <source>
        <dbReference type="SAM" id="SignalP"/>
    </source>
</evidence>
<accession>L9L5Y8</accession>
<keyword evidence="5" id="KW-0732">Signal</keyword>
<dbReference type="EMBL" id="KB320495">
    <property type="protein sequence ID" value="ELW70466.1"/>
    <property type="molecule type" value="Genomic_DNA"/>
</dbReference>
<dbReference type="SUPFAM" id="SSF48552">
    <property type="entry name" value="Serum albumin-like"/>
    <property type="match status" value="2"/>
</dbReference>
<protein>
    <submittedName>
        <fullName evidence="7">Alpha-fetoprotein</fullName>
    </submittedName>
</protein>
<keyword evidence="4" id="KW-1015">Disulfide bond</keyword>
<keyword evidence="3" id="KW-0677">Repeat</keyword>
<dbReference type="GO" id="GO:0036094">
    <property type="term" value="F:small molecule binding"/>
    <property type="evidence" value="ECO:0007669"/>
    <property type="project" value="TreeGrafter"/>
</dbReference>
<keyword evidence="8" id="KW-1185">Reference proteome</keyword>
<dbReference type="InterPro" id="IPR020858">
    <property type="entry name" value="Serum_albumin-like"/>
</dbReference>
<evidence type="ECO:0000256" key="3">
    <source>
        <dbReference type="ARBA" id="ARBA00022737"/>
    </source>
</evidence>
<dbReference type="Pfam" id="PF00273">
    <property type="entry name" value="Serum_albumin"/>
    <property type="match status" value="2"/>
</dbReference>
<dbReference type="AlphaFoldDB" id="L9L5Y8"/>
<dbReference type="Gene3D" id="1.10.246.10">
    <property type="match status" value="3"/>
</dbReference>
<reference evidence="8" key="1">
    <citation type="submission" date="2012-07" db="EMBL/GenBank/DDBJ databases">
        <title>Genome of the Chinese tree shrew, a rising model animal genetically related to primates.</title>
        <authorList>
            <person name="Zhang G."/>
            <person name="Fan Y."/>
            <person name="Yao Y."/>
            <person name="Huang Z."/>
        </authorList>
    </citation>
    <scope>NUCLEOTIDE SEQUENCE [LARGE SCALE GENOMIC DNA]</scope>
</reference>
<dbReference type="PROSITE" id="PS51438">
    <property type="entry name" value="ALBUMIN_2"/>
    <property type="match status" value="1"/>
</dbReference>
<organism evidence="7 8">
    <name type="scientific">Tupaia chinensis</name>
    <name type="common">Chinese tree shrew</name>
    <name type="synonym">Tupaia belangeri chinensis</name>
    <dbReference type="NCBI Taxonomy" id="246437"/>
    <lineage>
        <taxon>Eukaryota</taxon>
        <taxon>Metazoa</taxon>
        <taxon>Chordata</taxon>
        <taxon>Craniata</taxon>
        <taxon>Vertebrata</taxon>
        <taxon>Euteleostomi</taxon>
        <taxon>Mammalia</taxon>
        <taxon>Eutheria</taxon>
        <taxon>Euarchontoglires</taxon>
        <taxon>Scandentia</taxon>
        <taxon>Tupaiidae</taxon>
        <taxon>Tupaia</taxon>
    </lineage>
</organism>
<feature type="signal peptide" evidence="5">
    <location>
        <begin position="1"/>
        <end position="18"/>
    </location>
</feature>
<comment type="subcellular location">
    <subcellularLocation>
        <location evidence="1">Secreted</location>
    </subcellularLocation>
</comment>
<sequence length="296" mass="34075">MKTVTLITFFVFFSYIKCQTFQRSLLDAAMLHINRQNYLEENLRDLTSIMVAQFLQKATYEEVQTIAKELLDLTEKCKNLQPHELPSECAHQLITSLLVTLVALSLLLEYLSLCKGSQETKLLIFKKFHKKELVLLTKKQPKADFSEIAKLTTDTKNLHQICCDGNAVACALGRAQLMSYICSNQAMLSSKITQCCEQPAPFRGECIINSENDRPALSSLPLSRFTEDPFVCKHFADKEDDFLQEFLYEYSRRHPELAVTVILRVEEAYKKELENCCKLENPLECYSHGVNSFFYY</sequence>
<feature type="chain" id="PRO_5004000484" evidence="5">
    <location>
        <begin position="19"/>
        <end position="296"/>
    </location>
</feature>
<dbReference type="eggNOG" id="ENOG502R7EA">
    <property type="taxonomic scope" value="Eukaryota"/>
</dbReference>
<evidence type="ECO:0000256" key="4">
    <source>
        <dbReference type="ARBA" id="ARBA00023157"/>
    </source>
</evidence>
<gene>
    <name evidence="7" type="ORF">TREES_T100019248</name>
</gene>
<keyword evidence="2" id="KW-0964">Secreted</keyword>
<dbReference type="SMART" id="SM00103">
    <property type="entry name" value="ALBUMIN"/>
    <property type="match status" value="1"/>
</dbReference>
<dbReference type="STRING" id="246437.L9L5Y8"/>
<dbReference type="InterPro" id="IPR014760">
    <property type="entry name" value="Serum_albumin_N"/>
</dbReference>
<evidence type="ECO:0000256" key="2">
    <source>
        <dbReference type="ARBA" id="ARBA00022525"/>
    </source>
</evidence>
<dbReference type="GO" id="GO:0005737">
    <property type="term" value="C:cytoplasm"/>
    <property type="evidence" value="ECO:0007669"/>
    <property type="project" value="TreeGrafter"/>
</dbReference>
<evidence type="ECO:0000256" key="1">
    <source>
        <dbReference type="ARBA" id="ARBA00004613"/>
    </source>
</evidence>
<reference evidence="8" key="2">
    <citation type="journal article" date="2013" name="Nat. Commun.">
        <title>Genome of the Chinese tree shrew.</title>
        <authorList>
            <person name="Fan Y."/>
            <person name="Huang Z.Y."/>
            <person name="Cao C.C."/>
            <person name="Chen C.S."/>
            <person name="Chen Y.X."/>
            <person name="Fan D.D."/>
            <person name="He J."/>
            <person name="Hou H.L."/>
            <person name="Hu L."/>
            <person name="Hu X.T."/>
            <person name="Jiang X.T."/>
            <person name="Lai R."/>
            <person name="Lang Y.S."/>
            <person name="Liang B."/>
            <person name="Liao S.G."/>
            <person name="Mu D."/>
            <person name="Ma Y.Y."/>
            <person name="Niu Y.Y."/>
            <person name="Sun X.Q."/>
            <person name="Xia J.Q."/>
            <person name="Xiao J."/>
            <person name="Xiong Z.Q."/>
            <person name="Xu L."/>
            <person name="Yang L."/>
            <person name="Zhang Y."/>
            <person name="Zhao W."/>
            <person name="Zhao X.D."/>
            <person name="Zheng Y.T."/>
            <person name="Zhou J.M."/>
            <person name="Zhu Y.B."/>
            <person name="Zhang G.J."/>
            <person name="Wang J."/>
            <person name="Yao Y.G."/>
        </authorList>
    </citation>
    <scope>NUCLEOTIDE SEQUENCE [LARGE SCALE GENOMIC DNA]</scope>
</reference>
<evidence type="ECO:0000313" key="7">
    <source>
        <dbReference type="EMBL" id="ELW70466.1"/>
    </source>
</evidence>
<feature type="domain" description="Albumin" evidence="6">
    <location>
        <begin position="108"/>
        <end position="295"/>
    </location>
</feature>
<dbReference type="Proteomes" id="UP000011518">
    <property type="component" value="Unassembled WGS sequence"/>
</dbReference>
<dbReference type="GO" id="GO:0072562">
    <property type="term" value="C:blood microparticle"/>
    <property type="evidence" value="ECO:0007669"/>
    <property type="project" value="TreeGrafter"/>
</dbReference>
<dbReference type="PANTHER" id="PTHR11385">
    <property type="entry name" value="SERUM ALBUMIN-RELATED"/>
    <property type="match status" value="1"/>
</dbReference>
<evidence type="ECO:0000259" key="6">
    <source>
        <dbReference type="PROSITE" id="PS51438"/>
    </source>
</evidence>
<dbReference type="InterPro" id="IPR000264">
    <property type="entry name" value="ALB/AFP/VDB"/>
</dbReference>
<evidence type="ECO:0000313" key="8">
    <source>
        <dbReference type="Proteomes" id="UP000011518"/>
    </source>
</evidence>
<dbReference type="PANTHER" id="PTHR11385:SF12">
    <property type="entry name" value="ALBUMIN SUPERFAMILY MEMBER 1"/>
    <property type="match status" value="1"/>
</dbReference>
<dbReference type="InParanoid" id="L9L5Y8"/>
<dbReference type="PRINTS" id="PR00802">
    <property type="entry name" value="SERUMALBUMIN"/>
</dbReference>
<proteinExistence type="predicted"/>